<feature type="chain" id="PRO_5005503518" evidence="1">
    <location>
        <begin position="28"/>
        <end position="103"/>
    </location>
</feature>
<dbReference type="InterPro" id="IPR004509">
    <property type="entry name" value="Competence_ComEA_HhH"/>
</dbReference>
<dbReference type="SUPFAM" id="SSF47781">
    <property type="entry name" value="RuvA domain 2-like"/>
    <property type="match status" value="1"/>
</dbReference>
<organism evidence="2 3">
    <name type="scientific">Pseudidiomarina woesei</name>
    <dbReference type="NCBI Taxonomy" id="1381080"/>
    <lineage>
        <taxon>Bacteria</taxon>
        <taxon>Pseudomonadati</taxon>
        <taxon>Pseudomonadota</taxon>
        <taxon>Gammaproteobacteria</taxon>
        <taxon>Alteromonadales</taxon>
        <taxon>Idiomarinaceae</taxon>
        <taxon>Pseudidiomarina</taxon>
    </lineage>
</organism>
<dbReference type="PANTHER" id="PTHR21180:SF32">
    <property type="entry name" value="ENDONUCLEASE_EXONUCLEASE_PHOSPHATASE FAMILY DOMAIN-CONTAINING PROTEIN 1"/>
    <property type="match status" value="1"/>
</dbReference>
<reference evidence="3" key="1">
    <citation type="submission" date="2015-08" db="EMBL/GenBank/DDBJ databases">
        <authorList>
            <person name="Varghese N."/>
        </authorList>
    </citation>
    <scope>NUCLEOTIDE SEQUENCE [LARGE SCALE GENOMIC DNA]</scope>
    <source>
        <strain evidence="3">DSM 27808</strain>
    </source>
</reference>
<evidence type="ECO:0000313" key="3">
    <source>
        <dbReference type="Proteomes" id="UP000182598"/>
    </source>
</evidence>
<evidence type="ECO:0000256" key="1">
    <source>
        <dbReference type="SAM" id="SignalP"/>
    </source>
</evidence>
<dbReference type="NCBIfam" id="TIGR00426">
    <property type="entry name" value="competence protein ComEA helix-hairpin-helix repeat region"/>
    <property type="match status" value="1"/>
</dbReference>
<name>A0A0K6GVL8_9GAMM</name>
<evidence type="ECO:0000313" key="2">
    <source>
        <dbReference type="EMBL" id="CUA82610.1"/>
    </source>
</evidence>
<dbReference type="GO" id="GO:0015628">
    <property type="term" value="P:protein secretion by the type II secretion system"/>
    <property type="evidence" value="ECO:0007669"/>
    <property type="project" value="TreeGrafter"/>
</dbReference>
<gene>
    <name evidence="2" type="ORF">Ga0061064_0123</name>
</gene>
<keyword evidence="1" id="KW-0732">Signal</keyword>
<dbReference type="OrthoDB" id="7510573at2"/>
<dbReference type="EMBL" id="CYHB01000001">
    <property type="protein sequence ID" value="CUA82610.1"/>
    <property type="molecule type" value="Genomic_DNA"/>
</dbReference>
<keyword evidence="3" id="KW-1185">Reference proteome</keyword>
<dbReference type="InterPro" id="IPR010994">
    <property type="entry name" value="RuvA_2-like"/>
</dbReference>
<dbReference type="InterPro" id="IPR051675">
    <property type="entry name" value="Endo/Exo/Phosphatase_dom_1"/>
</dbReference>
<proteinExistence type="predicted"/>
<feature type="signal peptide" evidence="1">
    <location>
        <begin position="1"/>
        <end position="27"/>
    </location>
</feature>
<dbReference type="Proteomes" id="UP000182598">
    <property type="component" value="Unassembled WGS sequence"/>
</dbReference>
<dbReference type="Pfam" id="PF12836">
    <property type="entry name" value="HHH_3"/>
    <property type="match status" value="1"/>
</dbReference>
<protein>
    <submittedName>
        <fullName evidence="2">Competence protein ComEA helix-hairpin-helix repeat region</fullName>
    </submittedName>
</protein>
<dbReference type="RefSeq" id="WP_072243346.1">
    <property type="nucleotide sequence ID" value="NZ_CYHB01000001.1"/>
</dbReference>
<dbReference type="PANTHER" id="PTHR21180">
    <property type="entry name" value="ENDONUCLEASE/EXONUCLEASE/PHOSPHATASE FAMILY DOMAIN-CONTAINING PROTEIN 1"/>
    <property type="match status" value="1"/>
</dbReference>
<accession>A0A0K6GVL8</accession>
<dbReference type="AlphaFoldDB" id="A0A0K6GVL8"/>
<dbReference type="Gene3D" id="1.10.150.280">
    <property type="entry name" value="AF1531-like domain"/>
    <property type="match status" value="1"/>
</dbReference>
<dbReference type="GO" id="GO:0015627">
    <property type="term" value="C:type II protein secretion system complex"/>
    <property type="evidence" value="ECO:0007669"/>
    <property type="project" value="TreeGrafter"/>
</dbReference>
<sequence>MLRKTFLSAALMLPMLSPMLATTPVSAAVLAPWQTAAQQTQININTADAEQLAYALTGVGIKRAKDIIKLRDELGQFSDVNQLMQVKGIGPRMLELNKDRIVL</sequence>